<evidence type="ECO:0000313" key="3">
    <source>
        <dbReference type="Proteomes" id="UP000707356"/>
    </source>
</evidence>
<sequence length="246" mass="27022">MPNGGISGALKRASDFASKTWDFLQVDRVLNVMTWIAVLHNAYMLSNNIAQTLFSAISISLDVFGVEKADGTAFDVGKIVSDFTEGFFKQIFGVETVEGIKANWKKFNRIYQAATNLMFTMQSLMYSMLDSLEVVGNYVAKIGNAARIFGTFAENAYGWMNPNLNFTENRWFNALNKIQDVTENLEQVAASVKDTQELGAELYNNKVALETALGAEETKLTAAATAAKTGSVSPQIPVESEKKPEP</sequence>
<accession>A0A951U435</accession>
<dbReference type="EMBL" id="JAHHHV010000035">
    <property type="protein sequence ID" value="MBW4465225.1"/>
    <property type="molecule type" value="Genomic_DNA"/>
</dbReference>
<evidence type="ECO:0000313" key="2">
    <source>
        <dbReference type="EMBL" id="MBW4465225.1"/>
    </source>
</evidence>
<gene>
    <name evidence="2" type="ORF">KME07_07265</name>
</gene>
<evidence type="ECO:0000256" key="1">
    <source>
        <dbReference type="SAM" id="MobiDB-lite"/>
    </source>
</evidence>
<reference evidence="2" key="1">
    <citation type="submission" date="2021-05" db="EMBL/GenBank/DDBJ databases">
        <authorList>
            <person name="Pietrasiak N."/>
            <person name="Ward R."/>
            <person name="Stajich J.E."/>
            <person name="Kurbessoian T."/>
        </authorList>
    </citation>
    <scope>NUCLEOTIDE SEQUENCE</scope>
    <source>
        <strain evidence="2">GSE-TBD4-15B</strain>
    </source>
</reference>
<reference evidence="2" key="2">
    <citation type="journal article" date="2022" name="Microbiol. Resour. Announc.">
        <title>Metagenome Sequencing to Explore Phylogenomics of Terrestrial Cyanobacteria.</title>
        <authorList>
            <person name="Ward R.D."/>
            <person name="Stajich J.E."/>
            <person name="Johansen J.R."/>
            <person name="Huntemann M."/>
            <person name="Clum A."/>
            <person name="Foster B."/>
            <person name="Foster B."/>
            <person name="Roux S."/>
            <person name="Palaniappan K."/>
            <person name="Varghese N."/>
            <person name="Mukherjee S."/>
            <person name="Reddy T.B.K."/>
            <person name="Daum C."/>
            <person name="Copeland A."/>
            <person name="Chen I.A."/>
            <person name="Ivanova N.N."/>
            <person name="Kyrpides N.C."/>
            <person name="Shapiro N."/>
            <person name="Eloe-Fadrosh E.A."/>
            <person name="Pietrasiak N."/>
        </authorList>
    </citation>
    <scope>NUCLEOTIDE SEQUENCE</scope>
    <source>
        <strain evidence="2">GSE-TBD4-15B</strain>
    </source>
</reference>
<feature type="region of interest" description="Disordered" evidence="1">
    <location>
        <begin position="224"/>
        <end position="246"/>
    </location>
</feature>
<proteinExistence type="predicted"/>
<dbReference type="Proteomes" id="UP000707356">
    <property type="component" value="Unassembled WGS sequence"/>
</dbReference>
<name>A0A951U435_9CYAN</name>
<protein>
    <submittedName>
        <fullName evidence="2">Uncharacterized protein</fullName>
    </submittedName>
</protein>
<dbReference type="AlphaFoldDB" id="A0A951U435"/>
<organism evidence="2 3">
    <name type="scientific">Pegethrix bostrychoides GSE-TBD4-15B</name>
    <dbReference type="NCBI Taxonomy" id="2839662"/>
    <lineage>
        <taxon>Bacteria</taxon>
        <taxon>Bacillati</taxon>
        <taxon>Cyanobacteriota</taxon>
        <taxon>Cyanophyceae</taxon>
        <taxon>Oculatellales</taxon>
        <taxon>Oculatellaceae</taxon>
        <taxon>Pegethrix</taxon>
    </lineage>
</organism>
<comment type="caution">
    <text evidence="2">The sequence shown here is derived from an EMBL/GenBank/DDBJ whole genome shotgun (WGS) entry which is preliminary data.</text>
</comment>